<reference evidence="8" key="1">
    <citation type="journal article" date="2008" name="Nat. Genet.">
        <title>The Pristionchus pacificus genome provides a unique perspective on nematode lifestyle and parasitism.</title>
        <authorList>
            <person name="Dieterich C."/>
            <person name="Clifton S.W."/>
            <person name="Schuster L.N."/>
            <person name="Chinwalla A."/>
            <person name="Delehaunty K."/>
            <person name="Dinkelacker I."/>
            <person name="Fulton L."/>
            <person name="Fulton R."/>
            <person name="Godfrey J."/>
            <person name="Minx P."/>
            <person name="Mitreva M."/>
            <person name="Roeseler W."/>
            <person name="Tian H."/>
            <person name="Witte H."/>
            <person name="Yang S.P."/>
            <person name="Wilson R.K."/>
            <person name="Sommer R.J."/>
        </authorList>
    </citation>
    <scope>NUCLEOTIDE SEQUENCE [LARGE SCALE GENOMIC DNA]</scope>
    <source>
        <strain evidence="8">PS312</strain>
    </source>
</reference>
<evidence type="ECO:0000256" key="6">
    <source>
        <dbReference type="SAM" id="Phobius"/>
    </source>
</evidence>
<evidence type="ECO:0008006" key="9">
    <source>
        <dbReference type="Google" id="ProtNLM"/>
    </source>
</evidence>
<dbReference type="InterPro" id="IPR050920">
    <property type="entry name" value="Nematode_rcpt-like_delta"/>
</dbReference>
<keyword evidence="4 6" id="KW-1133">Transmembrane helix</keyword>
<sequence>MAFTHIFDFPLLVSGFVTNILLMVAVARGTPATLKIDSEIAQLHLRIVWRFGLVESIILQSISFGYRNHILSHPSPRRRTVHLVVLLATLPNIAHLIAFKQAKVADPALLETLYDVYPQMNWTGAAYYGIPHLDDPYALSMFGVFFIVIPILFAYLIGATAEYANESVPTRKHERDLHRVLVKILTIHALLPMSMVIALICIGLLVMQIYSPELEAVAYLSAMIAPIFNPVVTIWFLSPYRTYVIRNLIGIKARAVSSVSQMDANSTSRTTEANR</sequence>
<feature type="transmembrane region" description="Helical" evidence="6">
    <location>
        <begin position="216"/>
        <end position="237"/>
    </location>
</feature>
<evidence type="ECO:0000256" key="1">
    <source>
        <dbReference type="ARBA" id="ARBA00004141"/>
    </source>
</evidence>
<dbReference type="PANTHER" id="PTHR22945:SF40">
    <property type="entry name" value="SERPENTINE RECEPTOR, CLASS D (DELTA)-RELATED"/>
    <property type="match status" value="1"/>
</dbReference>
<gene>
    <name evidence="7" type="primary">WBGene00279599</name>
</gene>
<accession>A0A8R1UYC5</accession>
<name>A0A8R1UYC5_PRIPA</name>
<evidence type="ECO:0000256" key="2">
    <source>
        <dbReference type="ARBA" id="ARBA00009166"/>
    </source>
</evidence>
<feature type="transmembrane region" description="Helical" evidence="6">
    <location>
        <begin position="7"/>
        <end position="27"/>
    </location>
</feature>
<dbReference type="GO" id="GO:0016020">
    <property type="term" value="C:membrane"/>
    <property type="evidence" value="ECO:0007669"/>
    <property type="project" value="UniProtKB-SubCell"/>
</dbReference>
<dbReference type="Gene3D" id="1.20.1070.10">
    <property type="entry name" value="Rhodopsin 7-helix transmembrane proteins"/>
    <property type="match status" value="1"/>
</dbReference>
<feature type="transmembrane region" description="Helical" evidence="6">
    <location>
        <begin position="180"/>
        <end position="210"/>
    </location>
</feature>
<organism evidence="7 8">
    <name type="scientific">Pristionchus pacificus</name>
    <name type="common">Parasitic nematode worm</name>
    <dbReference type="NCBI Taxonomy" id="54126"/>
    <lineage>
        <taxon>Eukaryota</taxon>
        <taxon>Metazoa</taxon>
        <taxon>Ecdysozoa</taxon>
        <taxon>Nematoda</taxon>
        <taxon>Chromadorea</taxon>
        <taxon>Rhabditida</taxon>
        <taxon>Rhabditina</taxon>
        <taxon>Diplogasteromorpha</taxon>
        <taxon>Diplogasteroidea</taxon>
        <taxon>Neodiplogasteridae</taxon>
        <taxon>Pristionchus</taxon>
    </lineage>
</organism>
<keyword evidence="5 6" id="KW-0472">Membrane</keyword>
<comment type="similarity">
    <text evidence="2">Belongs to the nematode receptor-like protein srd family.</text>
</comment>
<evidence type="ECO:0000256" key="3">
    <source>
        <dbReference type="ARBA" id="ARBA00022692"/>
    </source>
</evidence>
<proteinExistence type="inferred from homology"/>
<keyword evidence="8" id="KW-1185">Reference proteome</keyword>
<dbReference type="EnsemblMetazoa" id="PPA41230.1">
    <property type="protein sequence ID" value="PPA41230.1"/>
    <property type="gene ID" value="WBGene00279599"/>
</dbReference>
<feature type="transmembrane region" description="Helical" evidence="6">
    <location>
        <begin position="137"/>
        <end position="159"/>
    </location>
</feature>
<dbReference type="InterPro" id="IPR019421">
    <property type="entry name" value="7TM_GPCR_serpentine_rcpt_Srd"/>
</dbReference>
<dbReference type="Pfam" id="PF10317">
    <property type="entry name" value="7TM_GPCR_Srd"/>
    <property type="match status" value="1"/>
</dbReference>
<evidence type="ECO:0000313" key="7">
    <source>
        <dbReference type="EnsemblMetazoa" id="PPA41230.1"/>
    </source>
</evidence>
<evidence type="ECO:0000256" key="5">
    <source>
        <dbReference type="ARBA" id="ARBA00023136"/>
    </source>
</evidence>
<dbReference type="SUPFAM" id="SSF81321">
    <property type="entry name" value="Family A G protein-coupled receptor-like"/>
    <property type="match status" value="1"/>
</dbReference>
<dbReference type="AlphaFoldDB" id="A0A8R1UYC5"/>
<reference evidence="7" key="2">
    <citation type="submission" date="2022-06" db="UniProtKB">
        <authorList>
            <consortium name="EnsemblMetazoa"/>
        </authorList>
    </citation>
    <scope>IDENTIFICATION</scope>
    <source>
        <strain evidence="7">PS312</strain>
    </source>
</reference>
<evidence type="ECO:0000313" key="8">
    <source>
        <dbReference type="Proteomes" id="UP000005239"/>
    </source>
</evidence>
<feature type="transmembrane region" description="Helical" evidence="6">
    <location>
        <begin position="80"/>
        <end position="99"/>
    </location>
</feature>
<evidence type="ECO:0000256" key="4">
    <source>
        <dbReference type="ARBA" id="ARBA00022989"/>
    </source>
</evidence>
<comment type="subcellular location">
    <subcellularLocation>
        <location evidence="1">Membrane</location>
        <topology evidence="1">Multi-pass membrane protein</topology>
    </subcellularLocation>
</comment>
<dbReference type="Proteomes" id="UP000005239">
    <property type="component" value="Unassembled WGS sequence"/>
</dbReference>
<keyword evidence="3 6" id="KW-0812">Transmembrane</keyword>
<dbReference type="PANTHER" id="PTHR22945">
    <property type="entry name" value="SERPENTINE RECEPTOR, CLASS D DELTA"/>
    <property type="match status" value="1"/>
</dbReference>
<protein>
    <recommendedName>
        <fullName evidence="9">G protein-coupled receptor</fullName>
    </recommendedName>
</protein>